<gene>
    <name evidence="1" type="ORF">RCOM_0649070</name>
</gene>
<dbReference type="Proteomes" id="UP000008311">
    <property type="component" value="Unassembled WGS sequence"/>
</dbReference>
<organism evidence="1 2">
    <name type="scientific">Ricinus communis</name>
    <name type="common">Castor bean</name>
    <dbReference type="NCBI Taxonomy" id="3988"/>
    <lineage>
        <taxon>Eukaryota</taxon>
        <taxon>Viridiplantae</taxon>
        <taxon>Streptophyta</taxon>
        <taxon>Embryophyta</taxon>
        <taxon>Tracheophyta</taxon>
        <taxon>Spermatophyta</taxon>
        <taxon>Magnoliopsida</taxon>
        <taxon>eudicotyledons</taxon>
        <taxon>Gunneridae</taxon>
        <taxon>Pentapetalae</taxon>
        <taxon>rosids</taxon>
        <taxon>fabids</taxon>
        <taxon>Malpighiales</taxon>
        <taxon>Euphorbiaceae</taxon>
        <taxon>Acalyphoideae</taxon>
        <taxon>Acalypheae</taxon>
        <taxon>Ricinus</taxon>
    </lineage>
</organism>
<dbReference type="EMBL" id="EQ973912">
    <property type="protein sequence ID" value="EEF39099.1"/>
    <property type="molecule type" value="Genomic_DNA"/>
</dbReference>
<dbReference type="AlphaFoldDB" id="B9SB91"/>
<evidence type="ECO:0000313" key="2">
    <source>
        <dbReference type="Proteomes" id="UP000008311"/>
    </source>
</evidence>
<dbReference type="InParanoid" id="B9SB91"/>
<accession>B9SB91</accession>
<sequence>MISAVSGEEALILLALLSKNLPFESLQTTALPTTSSCGLIAASILNLIRPTREGLHFEAGKL</sequence>
<reference evidence="2" key="1">
    <citation type="journal article" date="2010" name="Nat. Biotechnol.">
        <title>Draft genome sequence of the oilseed species Ricinus communis.</title>
        <authorList>
            <person name="Chan A.P."/>
            <person name="Crabtree J."/>
            <person name="Zhao Q."/>
            <person name="Lorenzi H."/>
            <person name="Orvis J."/>
            <person name="Puiu D."/>
            <person name="Melake-Berhan A."/>
            <person name="Jones K.M."/>
            <person name="Redman J."/>
            <person name="Chen G."/>
            <person name="Cahoon E.B."/>
            <person name="Gedil M."/>
            <person name="Stanke M."/>
            <person name="Haas B.J."/>
            <person name="Wortman J.R."/>
            <person name="Fraser-Liggett C.M."/>
            <person name="Ravel J."/>
            <person name="Rabinowicz P.D."/>
        </authorList>
    </citation>
    <scope>NUCLEOTIDE SEQUENCE [LARGE SCALE GENOMIC DNA]</scope>
    <source>
        <strain evidence="2">cv. Hale</strain>
    </source>
</reference>
<evidence type="ECO:0000313" key="1">
    <source>
        <dbReference type="EMBL" id="EEF39099.1"/>
    </source>
</evidence>
<keyword evidence="2" id="KW-1185">Reference proteome</keyword>
<protein>
    <submittedName>
        <fullName evidence="1">Uncharacterized protein</fullName>
    </submittedName>
</protein>
<name>B9SB91_RICCO</name>
<proteinExistence type="predicted"/>